<accession>A0A1G7Y7H5</accession>
<protein>
    <submittedName>
        <fullName evidence="1">Uncharacterized protein</fullName>
    </submittedName>
</protein>
<evidence type="ECO:0000313" key="1">
    <source>
        <dbReference type="EMBL" id="SDG92391.1"/>
    </source>
</evidence>
<dbReference type="AlphaFoldDB" id="A0A1G7Y7H5"/>
<gene>
    <name evidence="1" type="ORF">SAMN05216466_10669</name>
</gene>
<sequence length="189" mass="20098">MSTALITTVAFNTADVNRAKLHWSGLVSRGFRVTIPALTRSKTVAAPVAARIAAPLFSRLLGKASTSRAVATVPATMTIDELVPGTGVTLTALTLMTSDKPAHIAFAPIFLRGEAEKLGVSDELFTEVVRCAIARVELKQLRARGTDPELARRKSFDPINFTFDTDDDGDGTVGTVNIATMSRLNAANV</sequence>
<name>A0A1G7Y7H5_9BURK</name>
<dbReference type="RefSeq" id="WP_090685357.1">
    <property type="nucleotide sequence ID" value="NZ_FNCJ01000006.1"/>
</dbReference>
<evidence type="ECO:0000313" key="2">
    <source>
        <dbReference type="Proteomes" id="UP000199706"/>
    </source>
</evidence>
<reference evidence="1 2" key="1">
    <citation type="submission" date="2016-10" db="EMBL/GenBank/DDBJ databases">
        <authorList>
            <person name="de Groot N.N."/>
        </authorList>
    </citation>
    <scope>NUCLEOTIDE SEQUENCE [LARGE SCALE GENOMIC DNA]</scope>
    <source>
        <strain evidence="1 2">LMG 2247</strain>
    </source>
</reference>
<dbReference type="EMBL" id="FNCJ01000006">
    <property type="protein sequence ID" value="SDG92391.1"/>
    <property type="molecule type" value="Genomic_DNA"/>
</dbReference>
<organism evidence="1 2">
    <name type="scientific">Paraburkholderia phenazinium</name>
    <dbReference type="NCBI Taxonomy" id="60549"/>
    <lineage>
        <taxon>Bacteria</taxon>
        <taxon>Pseudomonadati</taxon>
        <taxon>Pseudomonadota</taxon>
        <taxon>Betaproteobacteria</taxon>
        <taxon>Burkholderiales</taxon>
        <taxon>Burkholderiaceae</taxon>
        <taxon>Paraburkholderia</taxon>
    </lineage>
</organism>
<dbReference type="Proteomes" id="UP000199706">
    <property type="component" value="Unassembled WGS sequence"/>
</dbReference>
<proteinExistence type="predicted"/>